<feature type="region of interest" description="Disordered" evidence="1">
    <location>
        <begin position="80"/>
        <end position="121"/>
    </location>
</feature>
<evidence type="ECO:0000259" key="3">
    <source>
        <dbReference type="Pfam" id="PF26056"/>
    </source>
</evidence>
<feature type="compositionally biased region" description="Polar residues" evidence="1">
    <location>
        <begin position="23"/>
        <end position="33"/>
    </location>
</feature>
<dbReference type="Pfam" id="PF26056">
    <property type="entry name" value="DUF8017"/>
    <property type="match status" value="1"/>
</dbReference>
<accession>A0A7H1BHA5</accession>
<dbReference type="Proteomes" id="UP000516428">
    <property type="component" value="Chromosome"/>
</dbReference>
<dbReference type="EMBL" id="CP061281">
    <property type="protein sequence ID" value="QNS08110.1"/>
    <property type="molecule type" value="Genomic_DNA"/>
</dbReference>
<proteinExistence type="predicted"/>
<feature type="compositionally biased region" description="Pro residues" evidence="1">
    <location>
        <begin position="40"/>
        <end position="49"/>
    </location>
</feature>
<dbReference type="AlphaFoldDB" id="A0A7H1BHA5"/>
<protein>
    <recommendedName>
        <fullName evidence="3">DUF8017 domain-containing protein</fullName>
    </recommendedName>
</protein>
<dbReference type="RefSeq" id="WP_188340771.1">
    <property type="nucleotide sequence ID" value="NZ_CP061281.1"/>
</dbReference>
<dbReference type="KEGG" id="sxn:IAG42_33855"/>
<keyword evidence="2" id="KW-0812">Transmembrane</keyword>
<feature type="region of interest" description="Disordered" evidence="1">
    <location>
        <begin position="1"/>
        <end position="54"/>
    </location>
</feature>
<evidence type="ECO:0000313" key="4">
    <source>
        <dbReference type="EMBL" id="QNS08110.1"/>
    </source>
</evidence>
<name>A0A7H1BHA5_9ACTN</name>
<sequence length="315" mass="33129">MSQGAQYPGGGHNPQEPNPYTPTVPSFPQQHDAPTQGAMPPVPASPGGPPKKGGGRTVGAVIAVLVALAAVITTGIVFLTNDDDKSDAGPTTPSASASDDSSTRPSGNPRQSQGPQPTVDGWKVVANPTTHIAFDVPPEWGLKSPGWVAYTADDDDPSDTPLVAFQGPAYLQEKWCTDDVDQDGTKEDTALAGAGSRRNQDAASVDQVARHDSSAWVYGLYAQPDKKKVRTGPVESYTTASGISGRLASSWSAGADKRHKCATDGKSTTFAFKNPQGKVVSWSFIGAQNVKDEVDDATVKKILRTVRLYRDAPES</sequence>
<feature type="transmembrane region" description="Helical" evidence="2">
    <location>
        <begin position="58"/>
        <end position="79"/>
    </location>
</feature>
<feature type="domain" description="DUF8017" evidence="3">
    <location>
        <begin position="116"/>
        <end position="309"/>
    </location>
</feature>
<keyword evidence="2" id="KW-1133">Transmembrane helix</keyword>
<keyword evidence="5" id="KW-1185">Reference proteome</keyword>
<evidence type="ECO:0000256" key="1">
    <source>
        <dbReference type="SAM" id="MobiDB-lite"/>
    </source>
</evidence>
<feature type="compositionally biased region" description="Low complexity" evidence="1">
    <location>
        <begin position="90"/>
        <end position="106"/>
    </location>
</feature>
<reference evidence="4 5" key="1">
    <citation type="submission" date="2020-09" db="EMBL/GenBank/DDBJ databases">
        <title>A novel species.</title>
        <authorList>
            <person name="Gao J."/>
        </authorList>
    </citation>
    <scope>NUCLEOTIDE SEQUENCE [LARGE SCALE GENOMIC DNA]</scope>
    <source>
        <strain evidence="4 5">CRXT-Y-14</strain>
    </source>
</reference>
<organism evidence="4 5">
    <name type="scientific">Streptomyces xanthii</name>
    <dbReference type="NCBI Taxonomy" id="2768069"/>
    <lineage>
        <taxon>Bacteria</taxon>
        <taxon>Bacillati</taxon>
        <taxon>Actinomycetota</taxon>
        <taxon>Actinomycetes</taxon>
        <taxon>Kitasatosporales</taxon>
        <taxon>Streptomycetaceae</taxon>
        <taxon>Streptomyces</taxon>
    </lineage>
</organism>
<dbReference type="InterPro" id="IPR058330">
    <property type="entry name" value="DUF8017"/>
</dbReference>
<evidence type="ECO:0000313" key="5">
    <source>
        <dbReference type="Proteomes" id="UP000516428"/>
    </source>
</evidence>
<evidence type="ECO:0000256" key="2">
    <source>
        <dbReference type="SAM" id="Phobius"/>
    </source>
</evidence>
<keyword evidence="2" id="KW-0472">Membrane</keyword>
<gene>
    <name evidence="4" type="ORF">IAG42_33855</name>
</gene>